<organism evidence="2 4">
    <name type="scientific">Paenibacillus barcinonensis</name>
    <dbReference type="NCBI Taxonomy" id="198119"/>
    <lineage>
        <taxon>Bacteria</taxon>
        <taxon>Bacillati</taxon>
        <taxon>Bacillota</taxon>
        <taxon>Bacilli</taxon>
        <taxon>Bacillales</taxon>
        <taxon>Paenibacillaceae</taxon>
        <taxon>Paenibacillus</taxon>
    </lineage>
</organism>
<dbReference type="Proteomes" id="UP000247790">
    <property type="component" value="Unassembled WGS sequence"/>
</dbReference>
<evidence type="ECO:0000313" key="5">
    <source>
        <dbReference type="Proteomes" id="UP000509327"/>
    </source>
</evidence>
<evidence type="ECO:0000256" key="1">
    <source>
        <dbReference type="SAM" id="Phobius"/>
    </source>
</evidence>
<evidence type="ECO:0000313" key="2">
    <source>
        <dbReference type="EMBL" id="PYE42130.1"/>
    </source>
</evidence>
<gene>
    <name evidence="2" type="ORF">DFQ00_1411</name>
    <name evidence="3" type="ORF">HUB98_01155</name>
</gene>
<evidence type="ECO:0000313" key="4">
    <source>
        <dbReference type="Proteomes" id="UP000247790"/>
    </source>
</evidence>
<keyword evidence="5" id="KW-1185">Reference proteome</keyword>
<name>A0A2V4VBD0_PAEBA</name>
<reference evidence="3 5" key="2">
    <citation type="submission" date="2020-06" db="EMBL/GenBank/DDBJ databases">
        <title>Complete genome of Paenibacillus barcinonensis KACC11450.</title>
        <authorList>
            <person name="Kim M."/>
            <person name="Park Y.-J."/>
            <person name="Shin J.-H."/>
        </authorList>
    </citation>
    <scope>NUCLEOTIDE SEQUENCE [LARGE SCALE GENOMIC DNA]</scope>
    <source>
        <strain evidence="3 5">KACC11450</strain>
    </source>
</reference>
<dbReference type="OrthoDB" id="1902411at2"/>
<dbReference type="EMBL" id="CP054614">
    <property type="protein sequence ID" value="QKS55053.1"/>
    <property type="molecule type" value="Genomic_DNA"/>
</dbReference>
<keyword evidence="1" id="KW-1133">Transmembrane helix</keyword>
<accession>A0A2V4VBD0</accession>
<keyword evidence="1" id="KW-0812">Transmembrane</keyword>
<proteinExistence type="predicted"/>
<keyword evidence="1" id="KW-0472">Membrane</keyword>
<dbReference type="Proteomes" id="UP000509327">
    <property type="component" value="Chromosome"/>
</dbReference>
<protein>
    <submittedName>
        <fullName evidence="2">Uncharacterized protein</fullName>
    </submittedName>
</protein>
<dbReference type="AlphaFoldDB" id="A0A2V4VBD0"/>
<feature type="transmembrane region" description="Helical" evidence="1">
    <location>
        <begin position="9"/>
        <end position="29"/>
    </location>
</feature>
<reference evidence="2 4" key="1">
    <citation type="submission" date="2018-06" db="EMBL/GenBank/DDBJ databases">
        <title>Genomic Encyclopedia of Type Strains, Phase III (KMG-III): the genomes of soil and plant-associated and newly described type strains.</title>
        <authorList>
            <person name="Whitman W."/>
        </authorList>
    </citation>
    <scope>NUCLEOTIDE SEQUENCE [LARGE SCALE GENOMIC DNA]</scope>
    <source>
        <strain evidence="2 4">CECT 7022</strain>
    </source>
</reference>
<dbReference type="EMBL" id="QJSW01000041">
    <property type="protein sequence ID" value="PYE42130.1"/>
    <property type="molecule type" value="Genomic_DNA"/>
</dbReference>
<evidence type="ECO:0000313" key="3">
    <source>
        <dbReference type="EMBL" id="QKS55053.1"/>
    </source>
</evidence>
<sequence length="239" mass="26602">MRLGKRKILYLTVKLVILSLLTVYAYLYIKERPGGLADQMMSKAVGIQDNVWSIPIGSTPEDAVKRFRGTSVNVRVLHQEPVDGGMILFIERTNSGASSNLQLEYVRKTLFGWKWVWGGGYGTSVIDPSEYALHYMNMPELEGVETPFPMVFGTIEHAGVSRVTAENQLHSDDAKGETEAKIVKIDIEKLIWLAMLPVSENETYTIKVYDEAGKQVGAKQVEMTNDSGSLTLGKRVPSM</sequence>
<dbReference type="RefSeq" id="WP_110899696.1">
    <property type="nucleotide sequence ID" value="NZ_CP054614.1"/>
</dbReference>